<comment type="function">
    <text evidence="1">Involved in DNA recombination.</text>
</comment>
<dbReference type="RefSeq" id="WP_030003896.1">
    <property type="nucleotide sequence ID" value="NC_022538.1"/>
</dbReference>
<dbReference type="GO" id="GO:0006310">
    <property type="term" value="P:DNA recombination"/>
    <property type="evidence" value="ECO:0007669"/>
    <property type="project" value="UniProtKB-KW"/>
</dbReference>
<dbReference type="InterPro" id="IPR003798">
    <property type="entry name" value="DNA_recombination_RmuC"/>
</dbReference>
<name>U4KM27_ALTPJ</name>
<proteinExistence type="inferred from homology"/>
<keyword evidence="6" id="KW-1185">Reference proteome</keyword>
<evidence type="ECO:0000256" key="4">
    <source>
        <dbReference type="ARBA" id="ARBA00023172"/>
    </source>
</evidence>
<dbReference type="HOGENOM" id="CLU_020365_0_1_14"/>
<accession>U4KM27</accession>
<gene>
    <name evidence="5" type="ORF">BN85414360</name>
</gene>
<evidence type="ECO:0000256" key="3">
    <source>
        <dbReference type="ARBA" id="ARBA00023054"/>
    </source>
</evidence>
<dbReference type="EMBL" id="FO681347">
    <property type="protein sequence ID" value="CCV65013.1"/>
    <property type="molecule type" value="Genomic_DNA"/>
</dbReference>
<evidence type="ECO:0000256" key="1">
    <source>
        <dbReference type="ARBA" id="ARBA00003416"/>
    </source>
</evidence>
<protein>
    <submittedName>
        <fullName evidence="5">RmuC domain protein</fullName>
    </submittedName>
</protein>
<dbReference type="PANTHER" id="PTHR30563:SF0">
    <property type="entry name" value="DNA RECOMBINATION PROTEIN RMUC"/>
    <property type="match status" value="1"/>
</dbReference>
<keyword evidence="4" id="KW-0233">DNA recombination</keyword>
<reference evidence="5 6" key="1">
    <citation type="journal article" date="2013" name="J. Mol. Microbiol. Biotechnol.">
        <title>Analysis of the Complete Genomes of Acholeplasma brassicae , A. palmae and A. laidlawii and Their Comparison to the Obligate Parasites from ' Candidatus Phytoplasma'.</title>
        <authorList>
            <person name="Kube M."/>
            <person name="Siewert C."/>
            <person name="Migdoll A.M."/>
            <person name="Duduk B."/>
            <person name="Holz S."/>
            <person name="Rabus R."/>
            <person name="Seemuller E."/>
            <person name="Mitrovic J."/>
            <person name="Muller I."/>
            <person name="Buttner C."/>
            <person name="Reinhardt R."/>
        </authorList>
    </citation>
    <scope>NUCLEOTIDE SEQUENCE [LARGE SCALE GENOMIC DNA]</scope>
    <source>
        <strain evidence="5 6">J233</strain>
    </source>
</reference>
<dbReference type="Proteomes" id="UP000032740">
    <property type="component" value="Chromosome"/>
</dbReference>
<keyword evidence="3" id="KW-0175">Coiled coil</keyword>
<sequence>MEYIIIALLGILIVLVIVSLFKISKNKNTNGNDQIYDFKQEQQATLYKTTSEIQTQSFKLKEELNKLFSDSTLKNTKELVDFKDKLFTSIDKNIDSINTKVEQRLTKGFESTQDIFTKVIEQLTVINTTQKKIEALSNDVISLNDLLSDKKIRGIFGETQLYHLLENVFGNNEELFIKQKKLSNKLIVDAVLVMPEDQGDIPIDSKFPLENYKRMMDKSLLETDRAQANRQFKIDVKKHIDDISKKYIIVGETSKYALMFIPSEAIFLEINANFEELILYAQKQNVWLTSPSTLIYMLTTLQIATKDLKRSKHIEKVIKEIEKLGEEFKRLDTRWNDVKRVNETLNNKVKDMDITTNKIIDKFEKTYGVSFDEEKEEEKNEI</sequence>
<dbReference type="Pfam" id="PF02646">
    <property type="entry name" value="RmuC"/>
    <property type="match status" value="1"/>
</dbReference>
<dbReference type="STRING" id="1318466.BN85414360"/>
<dbReference type="KEGG" id="apal:BN85414360"/>
<evidence type="ECO:0000313" key="5">
    <source>
        <dbReference type="EMBL" id="CCV65013.1"/>
    </source>
</evidence>
<organism evidence="5 6">
    <name type="scientific">Alteracholeplasma palmae (strain ATCC 49389 / J233)</name>
    <name type="common">Acholeplasma palmae</name>
    <dbReference type="NCBI Taxonomy" id="1318466"/>
    <lineage>
        <taxon>Bacteria</taxon>
        <taxon>Bacillati</taxon>
        <taxon>Mycoplasmatota</taxon>
        <taxon>Mollicutes</taxon>
        <taxon>Acholeplasmatales</taxon>
        <taxon>Acholeplasmataceae</taxon>
        <taxon>Acholeplasma</taxon>
    </lineage>
</organism>
<dbReference type="OrthoDB" id="370725at2"/>
<dbReference type="PANTHER" id="PTHR30563">
    <property type="entry name" value="DNA RECOMBINATION PROTEIN RMUC"/>
    <property type="match status" value="1"/>
</dbReference>
<comment type="similarity">
    <text evidence="2">Belongs to the RmuC family.</text>
</comment>
<evidence type="ECO:0000313" key="6">
    <source>
        <dbReference type="Proteomes" id="UP000032740"/>
    </source>
</evidence>
<evidence type="ECO:0000256" key="2">
    <source>
        <dbReference type="ARBA" id="ARBA00009840"/>
    </source>
</evidence>
<dbReference type="AlphaFoldDB" id="U4KM27"/>